<dbReference type="Proteomes" id="UP000265715">
    <property type="component" value="Unassembled WGS sequence"/>
</dbReference>
<organism evidence="1 2">
    <name type="scientific">Calidithermus terrae</name>
    <dbReference type="NCBI Taxonomy" id="1408545"/>
    <lineage>
        <taxon>Bacteria</taxon>
        <taxon>Thermotogati</taxon>
        <taxon>Deinococcota</taxon>
        <taxon>Deinococci</taxon>
        <taxon>Thermales</taxon>
        <taxon>Thermaceae</taxon>
        <taxon>Calidithermus</taxon>
    </lineage>
</organism>
<dbReference type="OrthoDB" id="26252at2"/>
<evidence type="ECO:0000313" key="2">
    <source>
        <dbReference type="Proteomes" id="UP000265715"/>
    </source>
</evidence>
<proteinExistence type="predicted"/>
<dbReference type="AlphaFoldDB" id="A0A399E8I4"/>
<name>A0A399E8I4_9DEIN</name>
<keyword evidence="2" id="KW-1185">Reference proteome</keyword>
<accession>A0A399E8I4</accession>
<sequence>MTAAAVVLVLLLLILAFGLVNYWGALRVEKAQQAWFRERLPPGVSLEDFLKDAPYTFRPLVNSRGYGIIDRRSGEEVGRAKTPEEAQAWIVLQTLAERGASLEA</sequence>
<evidence type="ECO:0000313" key="1">
    <source>
        <dbReference type="EMBL" id="RIH79479.1"/>
    </source>
</evidence>
<protein>
    <submittedName>
        <fullName evidence="1">Uncharacterized protein</fullName>
    </submittedName>
</protein>
<comment type="caution">
    <text evidence="1">The sequence shown here is derived from an EMBL/GenBank/DDBJ whole genome shotgun (WGS) entry which is preliminary data.</text>
</comment>
<reference evidence="1 2" key="1">
    <citation type="submission" date="2018-08" db="EMBL/GenBank/DDBJ databases">
        <title>Meiothermus terrae DSM 26712 genome sequencing project.</title>
        <authorList>
            <person name="Da Costa M.S."/>
            <person name="Albuquerque L."/>
            <person name="Raposo P."/>
            <person name="Froufe H.J.C."/>
            <person name="Barroso C.S."/>
            <person name="Egas C."/>
        </authorList>
    </citation>
    <scope>NUCLEOTIDE SEQUENCE [LARGE SCALE GENOMIC DNA]</scope>
    <source>
        <strain evidence="1 2">DSM 26712</strain>
    </source>
</reference>
<dbReference type="RefSeq" id="WP_119316484.1">
    <property type="nucleotide sequence ID" value="NZ_QXDL01000246.1"/>
</dbReference>
<gene>
    <name evidence="1" type="ORF">Mterra_03596</name>
</gene>
<dbReference type="EMBL" id="QXDL01000246">
    <property type="protein sequence ID" value="RIH79479.1"/>
    <property type="molecule type" value="Genomic_DNA"/>
</dbReference>